<evidence type="ECO:0000313" key="1">
    <source>
        <dbReference type="EMBL" id="MEN7548780.1"/>
    </source>
</evidence>
<accession>A0AAW9SAL2</accession>
<dbReference type="AlphaFoldDB" id="A0AAW9SAL2"/>
<gene>
    <name evidence="1" type="ORF">AAG747_12740</name>
</gene>
<comment type="caution">
    <text evidence="1">The sequence shown here is derived from an EMBL/GenBank/DDBJ whole genome shotgun (WGS) entry which is preliminary data.</text>
</comment>
<organism evidence="1 2">
    <name type="scientific">Rapidithrix thailandica</name>
    <dbReference type="NCBI Taxonomy" id="413964"/>
    <lineage>
        <taxon>Bacteria</taxon>
        <taxon>Pseudomonadati</taxon>
        <taxon>Bacteroidota</taxon>
        <taxon>Cytophagia</taxon>
        <taxon>Cytophagales</taxon>
        <taxon>Flammeovirgaceae</taxon>
        <taxon>Rapidithrix</taxon>
    </lineage>
</organism>
<reference evidence="1 2" key="1">
    <citation type="submission" date="2024-04" db="EMBL/GenBank/DDBJ databases">
        <title>Novel genus in family Flammeovirgaceae.</title>
        <authorList>
            <person name="Nguyen T.H."/>
            <person name="Vuong T.Q."/>
            <person name="Le H."/>
            <person name="Kim S.-G."/>
        </authorList>
    </citation>
    <scope>NUCLEOTIDE SEQUENCE [LARGE SCALE GENOMIC DNA]</scope>
    <source>
        <strain evidence="1 2">JCM 23209</strain>
    </source>
</reference>
<dbReference type="Proteomes" id="UP001403385">
    <property type="component" value="Unassembled WGS sequence"/>
</dbReference>
<dbReference type="EMBL" id="JBDKWZ010000006">
    <property type="protein sequence ID" value="MEN7548780.1"/>
    <property type="molecule type" value="Genomic_DNA"/>
</dbReference>
<name>A0AAW9SAL2_9BACT</name>
<keyword evidence="2" id="KW-1185">Reference proteome</keyword>
<dbReference type="PROSITE" id="PS51257">
    <property type="entry name" value="PROKAR_LIPOPROTEIN"/>
    <property type="match status" value="1"/>
</dbReference>
<protein>
    <submittedName>
        <fullName evidence="1">Uncharacterized protein</fullName>
    </submittedName>
</protein>
<sequence>MKNLNFTYTKYLVIPFLAVLFFSCEEKDFGLVLNVDNEYTFTISDDGVYEESKYITREEIMEQINREDVSNIDDVNIESIAIKIVPKEGNLASKVNIGGSLVDMNNQSTALYASREVAFDDYKDFTPLTSLERAGILLLTEKVKGYINATDDASLSITTFGTSVPEGERIELDVIVRVRLTVKYTESLNVPNFMGNE</sequence>
<evidence type="ECO:0000313" key="2">
    <source>
        <dbReference type="Proteomes" id="UP001403385"/>
    </source>
</evidence>
<dbReference type="RefSeq" id="WP_346821557.1">
    <property type="nucleotide sequence ID" value="NZ_JBDKWZ010000006.1"/>
</dbReference>
<proteinExistence type="predicted"/>